<feature type="compositionally biased region" description="Acidic residues" evidence="1">
    <location>
        <begin position="153"/>
        <end position="162"/>
    </location>
</feature>
<evidence type="ECO:0000313" key="3">
    <source>
        <dbReference type="Proteomes" id="UP001444661"/>
    </source>
</evidence>
<keyword evidence="3" id="KW-1185">Reference proteome</keyword>
<name>A0ABR1UA45_9PEZI</name>
<evidence type="ECO:0000256" key="1">
    <source>
        <dbReference type="SAM" id="MobiDB-lite"/>
    </source>
</evidence>
<sequence length="315" mass="36729">MSELKNIWAELERGKADQNPNGKWGFTVYRTDYGDQKLWKDYVRHLRDTIAPKIDPDKDMGNDTKTELGKKEKAKRRLNRRIRATFQLVVVEDLVLKERTTAEVRWYHKEKIQAYLKDKPFHFSGFPGEDEERNGTGKGKDDRHAEHPGIKVEEDEGDEEPQEQTKQPLPTPPQSSPPNQEEGAEGAQITPTRQEKRVGHVWQDYFIHVDRDVLEKYKEARRREERLINNPVLYGYIDATPFVAIVAEAERSDYRLHRFGAWRGDGSVPEALMAWQPYTEIEVEDHGAWTGYFAILTAVFPLDKRYCLSEDQILF</sequence>
<dbReference type="EMBL" id="JAQQWK010000001">
    <property type="protein sequence ID" value="KAK8055026.1"/>
    <property type="molecule type" value="Genomic_DNA"/>
</dbReference>
<accession>A0ABR1UA45</accession>
<proteinExistence type="predicted"/>
<protein>
    <submittedName>
        <fullName evidence="2">Uncharacterized protein</fullName>
    </submittedName>
</protein>
<gene>
    <name evidence="2" type="ORF">PG993_000253</name>
</gene>
<feature type="compositionally biased region" description="Basic and acidic residues" evidence="1">
    <location>
        <begin position="133"/>
        <end position="152"/>
    </location>
</feature>
<reference evidence="2 3" key="1">
    <citation type="submission" date="2023-01" db="EMBL/GenBank/DDBJ databases">
        <title>Analysis of 21 Apiospora genomes using comparative genomics revels a genus with tremendous synthesis potential of carbohydrate active enzymes and secondary metabolites.</title>
        <authorList>
            <person name="Sorensen T."/>
        </authorList>
    </citation>
    <scope>NUCLEOTIDE SEQUENCE [LARGE SCALE GENOMIC DNA]</scope>
    <source>
        <strain evidence="2 3">CBS 33761</strain>
    </source>
</reference>
<evidence type="ECO:0000313" key="2">
    <source>
        <dbReference type="EMBL" id="KAK8055026.1"/>
    </source>
</evidence>
<organism evidence="2 3">
    <name type="scientific">Apiospora rasikravindrae</name>
    <dbReference type="NCBI Taxonomy" id="990691"/>
    <lineage>
        <taxon>Eukaryota</taxon>
        <taxon>Fungi</taxon>
        <taxon>Dikarya</taxon>
        <taxon>Ascomycota</taxon>
        <taxon>Pezizomycotina</taxon>
        <taxon>Sordariomycetes</taxon>
        <taxon>Xylariomycetidae</taxon>
        <taxon>Amphisphaeriales</taxon>
        <taxon>Apiosporaceae</taxon>
        <taxon>Apiospora</taxon>
    </lineage>
</organism>
<feature type="region of interest" description="Disordered" evidence="1">
    <location>
        <begin position="120"/>
        <end position="195"/>
    </location>
</feature>
<dbReference type="Proteomes" id="UP001444661">
    <property type="component" value="Unassembled WGS sequence"/>
</dbReference>
<comment type="caution">
    <text evidence="2">The sequence shown here is derived from an EMBL/GenBank/DDBJ whole genome shotgun (WGS) entry which is preliminary data.</text>
</comment>